<keyword evidence="3" id="KW-1185">Reference proteome</keyword>
<reference evidence="2 3" key="1">
    <citation type="submission" date="2017-10" db="EMBL/GenBank/DDBJ databases">
        <title>Development of genomic resources for the powdery mildew, Erysiphe pulchra.</title>
        <authorList>
            <person name="Wadl P.A."/>
            <person name="Mack B.M."/>
            <person name="Moore G."/>
            <person name="Beltz S.B."/>
        </authorList>
    </citation>
    <scope>NUCLEOTIDE SEQUENCE [LARGE SCALE GENOMIC DNA]</scope>
    <source>
        <strain evidence="2">Cflorida</strain>
    </source>
</reference>
<sequence length="321" mass="36557">MDDPDLPDLEDEIQQQPLFFPLPLTWKEIKQASYRGSDPEWQEFIKLSKQQDVIQQIRRDLANIILNAVKKHPLLILRVGNKMKVRRYWLDVDFPLEPPPEYIQSGIEIGNDYIAWTSQPVDSGTVRKFQRVLWPSSMTISTWNFAKVVIADYLEKIANMIGFKTAAPPTLEQILTRHRQLMKGSKISPHDGSSLEPQLYPVGVDVSPAPSIKQPKQNQESSQEESENVVEEIITGLRQQFSGPLSAFKKSFAKSWKDATPNPPRGCICVSGLVEIETTKAYLIFDVMAHWDPQTRSYDIESLAAGLRRIQLKKQAPKDGF</sequence>
<comment type="caution">
    <text evidence="2">The sequence shown here is derived from an EMBL/GenBank/DDBJ whole genome shotgun (WGS) entry which is preliminary data.</text>
</comment>
<organism evidence="2 3">
    <name type="scientific">Erysiphe pulchra</name>
    <dbReference type="NCBI Taxonomy" id="225359"/>
    <lineage>
        <taxon>Eukaryota</taxon>
        <taxon>Fungi</taxon>
        <taxon>Dikarya</taxon>
        <taxon>Ascomycota</taxon>
        <taxon>Pezizomycotina</taxon>
        <taxon>Leotiomycetes</taxon>
        <taxon>Erysiphales</taxon>
        <taxon>Erysiphaceae</taxon>
        <taxon>Erysiphe</taxon>
    </lineage>
</organism>
<dbReference type="Proteomes" id="UP000237438">
    <property type="component" value="Unassembled WGS sequence"/>
</dbReference>
<dbReference type="EMBL" id="PEDP01000407">
    <property type="protein sequence ID" value="POS86115.1"/>
    <property type="molecule type" value="Genomic_DNA"/>
</dbReference>
<name>A0A2S4PVR8_9PEZI</name>
<evidence type="ECO:0000313" key="3">
    <source>
        <dbReference type="Proteomes" id="UP000237438"/>
    </source>
</evidence>
<proteinExistence type="predicted"/>
<protein>
    <submittedName>
        <fullName evidence="2">Uncharacterized protein</fullName>
    </submittedName>
</protein>
<dbReference type="STRING" id="225359.A0A2S4PVR8"/>
<accession>A0A2S4PVR8</accession>
<dbReference type="OrthoDB" id="5316527at2759"/>
<gene>
    <name evidence="2" type="ORF">EPUL_001586</name>
</gene>
<evidence type="ECO:0000313" key="2">
    <source>
        <dbReference type="EMBL" id="POS86115.1"/>
    </source>
</evidence>
<evidence type="ECO:0000256" key="1">
    <source>
        <dbReference type="SAM" id="MobiDB-lite"/>
    </source>
</evidence>
<dbReference type="AlphaFoldDB" id="A0A2S4PVR8"/>
<feature type="region of interest" description="Disordered" evidence="1">
    <location>
        <begin position="206"/>
        <end position="227"/>
    </location>
</feature>